<protein>
    <submittedName>
        <fullName evidence="3">Uncharacterized protein</fullName>
    </submittedName>
</protein>
<organism evidence="3">
    <name type="scientific">hydrothermal vent metagenome</name>
    <dbReference type="NCBI Taxonomy" id="652676"/>
    <lineage>
        <taxon>unclassified sequences</taxon>
        <taxon>metagenomes</taxon>
        <taxon>ecological metagenomes</taxon>
    </lineage>
</organism>
<proteinExistence type="predicted"/>
<gene>
    <name evidence="3" type="ORF">MNBD_PLANCTO02-2684</name>
</gene>
<feature type="non-terminal residue" evidence="3">
    <location>
        <position position="132"/>
    </location>
</feature>
<name>A0A3B1E5Y5_9ZZZZ</name>
<keyword evidence="2" id="KW-1133">Transmembrane helix</keyword>
<keyword evidence="2" id="KW-0812">Transmembrane</keyword>
<reference evidence="3" key="1">
    <citation type="submission" date="2018-06" db="EMBL/GenBank/DDBJ databases">
        <authorList>
            <person name="Zhirakovskaya E."/>
        </authorList>
    </citation>
    <scope>NUCLEOTIDE SEQUENCE</scope>
</reference>
<evidence type="ECO:0000256" key="2">
    <source>
        <dbReference type="SAM" id="Phobius"/>
    </source>
</evidence>
<dbReference type="EMBL" id="UOGL01000185">
    <property type="protein sequence ID" value="VAX38367.1"/>
    <property type="molecule type" value="Genomic_DNA"/>
</dbReference>
<sequence length="132" mass="14924">MNLTSEQITQLHECLGALSDNALSETQAVWMNSLLDQSEEARKTYVRSMRLCAHLNWDFGTVPGDVDYPEEKLILGEPPNPELLKASSSKLSKKQRKKETNSRSSRKLKTALWIVTPSLLLVISWVGIYHLV</sequence>
<evidence type="ECO:0000313" key="3">
    <source>
        <dbReference type="EMBL" id="VAX38367.1"/>
    </source>
</evidence>
<feature type="region of interest" description="Disordered" evidence="1">
    <location>
        <begin position="77"/>
        <end position="104"/>
    </location>
</feature>
<keyword evidence="2" id="KW-0472">Membrane</keyword>
<feature type="transmembrane region" description="Helical" evidence="2">
    <location>
        <begin position="111"/>
        <end position="131"/>
    </location>
</feature>
<dbReference type="AlphaFoldDB" id="A0A3B1E5Y5"/>
<accession>A0A3B1E5Y5</accession>
<evidence type="ECO:0000256" key="1">
    <source>
        <dbReference type="SAM" id="MobiDB-lite"/>
    </source>
</evidence>